<feature type="binding site" evidence="8">
    <location>
        <position position="108"/>
    </location>
    <ligand>
        <name>ATP</name>
        <dbReference type="ChEBI" id="CHEBI:30616"/>
    </ligand>
</feature>
<keyword evidence="13" id="KW-1185">Reference proteome</keyword>
<dbReference type="GO" id="GO:0005524">
    <property type="term" value="F:ATP binding"/>
    <property type="evidence" value="ECO:0007669"/>
    <property type="project" value="UniProtKB-UniRule"/>
</dbReference>
<dbReference type="PROSITE" id="PS00107">
    <property type="entry name" value="PROTEIN_KINASE_ATP"/>
    <property type="match status" value="1"/>
</dbReference>
<keyword evidence="6 8" id="KW-0067">ATP-binding</keyword>
<dbReference type="InterPro" id="IPR000719">
    <property type="entry name" value="Prot_kinase_dom"/>
</dbReference>
<dbReference type="Gene3D" id="3.30.200.20">
    <property type="entry name" value="Phosphorylase Kinase, domain 1"/>
    <property type="match status" value="1"/>
</dbReference>
<evidence type="ECO:0000256" key="1">
    <source>
        <dbReference type="ARBA" id="ARBA00001946"/>
    </source>
</evidence>
<dbReference type="InterPro" id="IPR008271">
    <property type="entry name" value="Ser/Thr_kinase_AS"/>
</dbReference>
<dbReference type="Pfam" id="PF00069">
    <property type="entry name" value="Pkinase"/>
    <property type="match status" value="1"/>
</dbReference>
<sequence>MDRLVTSFPELSNCCTWNREINYMLSVKPPPASPQSLPAPIVLEMHVDRLCKALDTTNLDDEIRPELSVSDEYQSISLSALHRVTTIGVGGFGRVELVKANGKVFALKVMNKKHIVDMKQEAHVISERNVLFLADSPFIVRLYKTFKDKEKLYMLMEPCLGGDVWTVIKRRGRFNDESARFYCAAALEAFQCLHDKNVIYRDLKPENMLLDKNGYPKLVDFGFAKRLGAEGRTWTFCGTAEYVPPEIILNKGHDRAVDLWALGIFMYELLSGSPPFTNRDPIVVYNAILKGLKTWAWPKYFTRKAIDLILCLCKEDPGLRLGYGHLDDVRAHPWFEGFDFAEFRARNLKPPVSPIVRSEVDTSNFDTFPAIDSFATGCDKSGWDLEF</sequence>
<comment type="cofactor">
    <cofactor evidence="1">
        <name>Mg(2+)</name>
        <dbReference type="ChEBI" id="CHEBI:18420"/>
    </cofactor>
</comment>
<dbReference type="PANTHER" id="PTHR24353:SF91">
    <property type="match status" value="1"/>
</dbReference>
<dbReference type="PROSITE" id="PS00108">
    <property type="entry name" value="PROTEIN_KINASE_ST"/>
    <property type="match status" value="1"/>
</dbReference>
<evidence type="ECO:0000259" key="11">
    <source>
        <dbReference type="PROSITE" id="PS51285"/>
    </source>
</evidence>
<keyword evidence="5" id="KW-0418">Kinase</keyword>
<proteinExistence type="inferred from homology"/>
<keyword evidence="3" id="KW-0808">Transferase</keyword>
<feature type="domain" description="Protein kinase" evidence="10">
    <location>
        <begin position="81"/>
        <end position="335"/>
    </location>
</feature>
<evidence type="ECO:0000256" key="8">
    <source>
        <dbReference type="PROSITE-ProRule" id="PRU10141"/>
    </source>
</evidence>
<evidence type="ECO:0000256" key="2">
    <source>
        <dbReference type="ARBA" id="ARBA00022527"/>
    </source>
</evidence>
<keyword evidence="7" id="KW-0460">Magnesium</keyword>
<dbReference type="PROSITE" id="PS50011">
    <property type="entry name" value="PROTEIN_KINASE_DOM"/>
    <property type="match status" value="1"/>
</dbReference>
<evidence type="ECO:0000259" key="10">
    <source>
        <dbReference type="PROSITE" id="PS50011"/>
    </source>
</evidence>
<dbReference type="Proteomes" id="UP001196413">
    <property type="component" value="Unassembled WGS sequence"/>
</dbReference>
<accession>A0AAD5QUN2</accession>
<name>A0AAD5QUN2_PARTN</name>
<dbReference type="FunFam" id="1.10.510.10:FF:000571">
    <property type="entry name" value="Maternal embryonic leucine zipper kinase"/>
    <property type="match status" value="1"/>
</dbReference>
<evidence type="ECO:0000256" key="9">
    <source>
        <dbReference type="RuleBase" id="RU000304"/>
    </source>
</evidence>
<evidence type="ECO:0000256" key="4">
    <source>
        <dbReference type="ARBA" id="ARBA00022741"/>
    </source>
</evidence>
<dbReference type="InterPro" id="IPR017441">
    <property type="entry name" value="Protein_kinase_ATP_BS"/>
</dbReference>
<dbReference type="PANTHER" id="PTHR24353">
    <property type="entry name" value="CYCLIC NUCLEOTIDE-DEPENDENT PROTEIN KINASE"/>
    <property type="match status" value="1"/>
</dbReference>
<evidence type="ECO:0000313" key="13">
    <source>
        <dbReference type="Proteomes" id="UP001196413"/>
    </source>
</evidence>
<dbReference type="CDD" id="cd05572">
    <property type="entry name" value="STKc_cGK"/>
    <property type="match status" value="1"/>
</dbReference>
<reference evidence="12" key="1">
    <citation type="submission" date="2021-06" db="EMBL/GenBank/DDBJ databases">
        <title>Parelaphostrongylus tenuis whole genome reference sequence.</title>
        <authorList>
            <person name="Garwood T.J."/>
            <person name="Larsen P.A."/>
            <person name="Fountain-Jones N.M."/>
            <person name="Garbe J.R."/>
            <person name="Macchietto M.G."/>
            <person name="Kania S.A."/>
            <person name="Gerhold R.W."/>
            <person name="Richards J.E."/>
            <person name="Wolf T.M."/>
        </authorList>
    </citation>
    <scope>NUCLEOTIDE SEQUENCE</scope>
    <source>
        <strain evidence="12">MNPRO001-30</strain>
        <tissue evidence="12">Meninges</tissue>
    </source>
</reference>
<evidence type="ECO:0000256" key="6">
    <source>
        <dbReference type="ARBA" id="ARBA00022840"/>
    </source>
</evidence>
<dbReference type="InterPro" id="IPR000961">
    <property type="entry name" value="AGC-kinase_C"/>
</dbReference>
<keyword evidence="2 9" id="KW-0723">Serine/threonine-protein kinase</keyword>
<protein>
    <recommendedName>
        <fullName evidence="14">cGMP-dependent protein kinase</fullName>
    </recommendedName>
</protein>
<evidence type="ECO:0000313" key="12">
    <source>
        <dbReference type="EMBL" id="KAJ1362184.1"/>
    </source>
</evidence>
<feature type="domain" description="AGC-kinase C-terminal" evidence="11">
    <location>
        <begin position="336"/>
        <end position="387"/>
    </location>
</feature>
<dbReference type="Gene3D" id="1.10.510.10">
    <property type="entry name" value="Transferase(Phosphotransferase) domain 1"/>
    <property type="match status" value="1"/>
</dbReference>
<evidence type="ECO:0000256" key="5">
    <source>
        <dbReference type="ARBA" id="ARBA00022777"/>
    </source>
</evidence>
<dbReference type="EMBL" id="JAHQIW010004390">
    <property type="protein sequence ID" value="KAJ1362184.1"/>
    <property type="molecule type" value="Genomic_DNA"/>
</dbReference>
<dbReference type="PROSITE" id="PS51285">
    <property type="entry name" value="AGC_KINASE_CTER"/>
    <property type="match status" value="1"/>
</dbReference>
<comment type="caution">
    <text evidence="12">The sequence shown here is derived from an EMBL/GenBank/DDBJ whole genome shotgun (WGS) entry which is preliminary data.</text>
</comment>
<evidence type="ECO:0000256" key="7">
    <source>
        <dbReference type="ARBA" id="ARBA00022842"/>
    </source>
</evidence>
<gene>
    <name evidence="12" type="ORF">KIN20_021621</name>
</gene>
<dbReference type="AlphaFoldDB" id="A0AAD5QUN2"/>
<comment type="similarity">
    <text evidence="9">Belongs to the protein kinase superfamily.</text>
</comment>
<evidence type="ECO:0008006" key="14">
    <source>
        <dbReference type="Google" id="ProtNLM"/>
    </source>
</evidence>
<dbReference type="GO" id="GO:0004692">
    <property type="term" value="F:cGMP-dependent protein kinase activity"/>
    <property type="evidence" value="ECO:0007669"/>
    <property type="project" value="InterPro"/>
</dbReference>
<keyword evidence="4 8" id="KW-0547">Nucleotide-binding</keyword>
<dbReference type="SUPFAM" id="SSF56112">
    <property type="entry name" value="Protein kinase-like (PK-like)"/>
    <property type="match status" value="1"/>
</dbReference>
<dbReference type="SMART" id="SM00220">
    <property type="entry name" value="S_TKc"/>
    <property type="match status" value="1"/>
</dbReference>
<dbReference type="InterPro" id="IPR011009">
    <property type="entry name" value="Kinase-like_dom_sf"/>
</dbReference>
<dbReference type="InterPro" id="IPR035014">
    <property type="entry name" value="STKc_cGK"/>
</dbReference>
<evidence type="ECO:0000256" key="3">
    <source>
        <dbReference type="ARBA" id="ARBA00022679"/>
    </source>
</evidence>
<organism evidence="12 13">
    <name type="scientific">Parelaphostrongylus tenuis</name>
    <name type="common">Meningeal worm</name>
    <dbReference type="NCBI Taxonomy" id="148309"/>
    <lineage>
        <taxon>Eukaryota</taxon>
        <taxon>Metazoa</taxon>
        <taxon>Ecdysozoa</taxon>
        <taxon>Nematoda</taxon>
        <taxon>Chromadorea</taxon>
        <taxon>Rhabditida</taxon>
        <taxon>Rhabditina</taxon>
        <taxon>Rhabditomorpha</taxon>
        <taxon>Strongyloidea</taxon>
        <taxon>Metastrongylidae</taxon>
        <taxon>Parelaphostrongylus</taxon>
    </lineage>
</organism>